<evidence type="ECO:0000256" key="1">
    <source>
        <dbReference type="ARBA" id="ARBA00008779"/>
    </source>
</evidence>
<dbReference type="Pfam" id="PF00884">
    <property type="entry name" value="Sulfatase"/>
    <property type="match status" value="1"/>
</dbReference>
<dbReference type="OrthoDB" id="9762324at2"/>
<dbReference type="InterPro" id="IPR000917">
    <property type="entry name" value="Sulfatase_N"/>
</dbReference>
<evidence type="ECO:0000313" key="4">
    <source>
        <dbReference type="EMBL" id="TBL78990.1"/>
    </source>
</evidence>
<gene>
    <name evidence="4" type="ORF">EYB31_12245</name>
</gene>
<name>A0A4Q9DTH4_9BACL</name>
<accession>A0A4Q9DTH4</accession>
<proteinExistence type="inferred from homology"/>
<dbReference type="Gene3D" id="3.40.720.10">
    <property type="entry name" value="Alkaline Phosphatase, subunit A"/>
    <property type="match status" value="1"/>
</dbReference>
<keyword evidence="5" id="KW-1185">Reference proteome</keyword>
<dbReference type="Proteomes" id="UP000293142">
    <property type="component" value="Unassembled WGS sequence"/>
</dbReference>
<dbReference type="RefSeq" id="WP_131013627.1">
    <property type="nucleotide sequence ID" value="NZ_SIRE01000008.1"/>
</dbReference>
<reference evidence="4 5" key="1">
    <citation type="submission" date="2019-02" db="EMBL/GenBank/DDBJ databases">
        <title>Paenibacillus sp. nov., isolated from surface-sterilized tissue of Thalictrum simplex L.</title>
        <authorList>
            <person name="Tuo L."/>
        </authorList>
    </citation>
    <scope>NUCLEOTIDE SEQUENCE [LARGE SCALE GENOMIC DNA]</scope>
    <source>
        <strain evidence="4 5">N2SHLJ1</strain>
    </source>
</reference>
<dbReference type="SUPFAM" id="SSF53649">
    <property type="entry name" value="Alkaline phosphatase-like"/>
    <property type="match status" value="1"/>
</dbReference>
<dbReference type="EMBL" id="SIRE01000008">
    <property type="protein sequence ID" value="TBL78990.1"/>
    <property type="molecule type" value="Genomic_DNA"/>
</dbReference>
<feature type="domain" description="Sulfatase N-terminal" evidence="3">
    <location>
        <begin position="2"/>
        <end position="334"/>
    </location>
</feature>
<protein>
    <submittedName>
        <fullName evidence="4">DUF4976 domain-containing protein</fullName>
    </submittedName>
</protein>
<dbReference type="PROSITE" id="PS00523">
    <property type="entry name" value="SULFATASE_1"/>
    <property type="match status" value="1"/>
</dbReference>
<organism evidence="4 5">
    <name type="scientific">Paenibacillus thalictri</name>
    <dbReference type="NCBI Taxonomy" id="2527873"/>
    <lineage>
        <taxon>Bacteria</taxon>
        <taxon>Bacillati</taxon>
        <taxon>Bacillota</taxon>
        <taxon>Bacilli</taxon>
        <taxon>Bacillales</taxon>
        <taxon>Paenibacillaceae</taxon>
        <taxon>Paenibacillus</taxon>
    </lineage>
</organism>
<evidence type="ECO:0000313" key="5">
    <source>
        <dbReference type="Proteomes" id="UP000293142"/>
    </source>
</evidence>
<dbReference type="PANTHER" id="PTHR46615:SF1">
    <property type="entry name" value="ARYLSULFATASE K"/>
    <property type="match status" value="1"/>
</dbReference>
<sequence>MNVLVIMSDEHSHNVMGCSGHPIVRTPVLDRLAEEGTLFTNAYTNCPVCTPARASFFTGRYVHELGTWDNATPYDGKIKGMSQHLAQHGQTMHSIGKLDLHPDGQYDGLDASRAGHRSRIDLGAFFRETGEPKPLVEERYRRIGIRDGQSNDGRVLDETVQWLKQRAANQQQDAEQPWFLYVGFSHPHFPFYVKQEYWEYYEKLVQDVPEFLNRPFTELNEPLQAMRHYFRSDVVDEETIRRMHIGYYALVNELDDNIGTIIRTLQEEGLYDDTLIIYTSDHGEQLGRHGLWFKCSMYEETSNVPLIVKGPRVAHSGIIEQPVSLVDIFPTVCDGLEVPVPQDVPGRSLLQLTGGEQDETRNDFAFSEYHGHGMPVGMYMIRWQRWKYVHFTGGVEPQLFDLEQDPAEMHNLAADPDMPPSLQEVLKQCYSRLISVCDPEAVEERAKAFQAKTKQELGIESFSVGDPASSGYVDMKFKVPHPEYSLTQKQS</sequence>
<keyword evidence="2" id="KW-0378">Hydrolase</keyword>
<dbReference type="InterPro" id="IPR017850">
    <property type="entry name" value="Alkaline_phosphatase_core_sf"/>
</dbReference>
<dbReference type="CDD" id="cd16037">
    <property type="entry name" value="sulfatase_like"/>
    <property type="match status" value="1"/>
</dbReference>
<evidence type="ECO:0000259" key="3">
    <source>
        <dbReference type="Pfam" id="PF00884"/>
    </source>
</evidence>
<comment type="caution">
    <text evidence="4">The sequence shown here is derived from an EMBL/GenBank/DDBJ whole genome shotgun (WGS) entry which is preliminary data.</text>
</comment>
<comment type="similarity">
    <text evidence="1">Belongs to the sulfatase family.</text>
</comment>
<dbReference type="PANTHER" id="PTHR46615">
    <property type="entry name" value="ARYLSULFATASE K"/>
    <property type="match status" value="1"/>
</dbReference>
<dbReference type="InterPro" id="IPR024607">
    <property type="entry name" value="Sulfatase_CS"/>
</dbReference>
<dbReference type="GO" id="GO:0004065">
    <property type="term" value="F:arylsulfatase activity"/>
    <property type="evidence" value="ECO:0007669"/>
    <property type="project" value="TreeGrafter"/>
</dbReference>
<evidence type="ECO:0000256" key="2">
    <source>
        <dbReference type="ARBA" id="ARBA00022801"/>
    </source>
</evidence>
<dbReference type="InterPro" id="IPR051849">
    <property type="entry name" value="GAG-degrading_sulfatase"/>
</dbReference>
<dbReference type="GO" id="GO:0015024">
    <property type="term" value="F:glucuronate-2-sulfatase activity"/>
    <property type="evidence" value="ECO:0007669"/>
    <property type="project" value="TreeGrafter"/>
</dbReference>
<dbReference type="AlphaFoldDB" id="A0A4Q9DTH4"/>